<evidence type="ECO:0000256" key="1">
    <source>
        <dbReference type="SAM" id="SignalP"/>
    </source>
</evidence>
<name>B6TFT0_MAIZE</name>
<evidence type="ECO:0000313" key="2">
    <source>
        <dbReference type="EMBL" id="ACG35963.1"/>
    </source>
</evidence>
<feature type="chain" id="PRO_5002850157" evidence="1">
    <location>
        <begin position="30"/>
        <end position="71"/>
    </location>
</feature>
<dbReference type="ExpressionAtlas" id="B6TFT0">
    <property type="expression patterns" value="baseline and differential"/>
</dbReference>
<feature type="signal peptide" evidence="1">
    <location>
        <begin position="1"/>
        <end position="29"/>
    </location>
</feature>
<sequence length="71" mass="7189">MAAQSTRMVALALVVLLVVATALVPTATAYGCYDDCYERCANGKKDDPACTKMCNQACGSTDKGAAAGAPA</sequence>
<reference evidence="2" key="1">
    <citation type="journal article" date="2009" name="Plant Mol. Biol.">
        <title>Insights into corn genes derived from large-scale cDNA sequencing.</title>
        <authorList>
            <person name="Alexandrov N.N."/>
            <person name="Brover V.V."/>
            <person name="Freidin S."/>
            <person name="Troukhan M.E."/>
            <person name="Tatarinova T.V."/>
            <person name="Zhang H."/>
            <person name="Swaller T.J."/>
            <person name="Lu Y.P."/>
            <person name="Bouck J."/>
            <person name="Flavell R.B."/>
            <person name="Feldmann K.A."/>
        </authorList>
    </citation>
    <scope>NUCLEOTIDE SEQUENCE</scope>
</reference>
<accession>B6TFT0</accession>
<dbReference type="EMBL" id="EU963845">
    <property type="protein sequence ID" value="ACG35963.1"/>
    <property type="molecule type" value="mRNA"/>
</dbReference>
<keyword evidence="1" id="KW-0732">Signal</keyword>
<proteinExistence type="evidence at transcript level"/>
<dbReference type="AlphaFoldDB" id="B6TFT0"/>
<dbReference type="PROSITE" id="PS51257">
    <property type="entry name" value="PROKAR_LIPOPROTEIN"/>
    <property type="match status" value="1"/>
</dbReference>
<protein>
    <submittedName>
        <fullName evidence="2">Uncharacterized protein</fullName>
    </submittedName>
</protein>
<organism evidence="2">
    <name type="scientific">Zea mays</name>
    <name type="common">Maize</name>
    <dbReference type="NCBI Taxonomy" id="4577"/>
    <lineage>
        <taxon>Eukaryota</taxon>
        <taxon>Viridiplantae</taxon>
        <taxon>Streptophyta</taxon>
        <taxon>Embryophyta</taxon>
        <taxon>Tracheophyta</taxon>
        <taxon>Spermatophyta</taxon>
        <taxon>Magnoliopsida</taxon>
        <taxon>Liliopsida</taxon>
        <taxon>Poales</taxon>
        <taxon>Poaceae</taxon>
        <taxon>PACMAD clade</taxon>
        <taxon>Panicoideae</taxon>
        <taxon>Andropogonodae</taxon>
        <taxon>Andropogoneae</taxon>
        <taxon>Tripsacinae</taxon>
        <taxon>Zea</taxon>
    </lineage>
</organism>